<dbReference type="InterPro" id="IPR027417">
    <property type="entry name" value="P-loop_NTPase"/>
</dbReference>
<dbReference type="InterPro" id="IPR001650">
    <property type="entry name" value="Helicase_C-like"/>
</dbReference>
<reference evidence="9 10" key="1">
    <citation type="submission" date="2019-03" db="EMBL/GenBank/DDBJ databases">
        <title>Genomic Encyclopedia of Type Strains, Phase IV (KMG-IV): sequencing the most valuable type-strain genomes for metagenomic binning, comparative biology and taxonomic classification.</title>
        <authorList>
            <person name="Goeker M."/>
        </authorList>
    </citation>
    <scope>NUCLEOTIDE SEQUENCE [LARGE SCALE GENOMIC DNA]</scope>
    <source>
        <strain evidence="9 10">DSM 10053</strain>
    </source>
</reference>
<dbReference type="GO" id="GO:0006281">
    <property type="term" value="P:DNA repair"/>
    <property type="evidence" value="ECO:0007669"/>
    <property type="project" value="TreeGrafter"/>
</dbReference>
<dbReference type="PANTHER" id="PTHR13710:SF150">
    <property type="entry name" value="ATP-DEPENDENT DNA HELICASE RECQ"/>
    <property type="match status" value="1"/>
</dbReference>
<dbReference type="GO" id="GO:0016787">
    <property type="term" value="F:hydrolase activity"/>
    <property type="evidence" value="ECO:0007669"/>
    <property type="project" value="UniProtKB-UniRule"/>
</dbReference>
<evidence type="ECO:0000256" key="2">
    <source>
        <dbReference type="ARBA" id="ARBA00022801"/>
    </source>
</evidence>
<dbReference type="SMART" id="SM00487">
    <property type="entry name" value="DEXDc"/>
    <property type="match status" value="1"/>
</dbReference>
<keyword evidence="10" id="KW-1185">Reference proteome</keyword>
<dbReference type="PROSITE" id="PS51198">
    <property type="entry name" value="UVRD_HELICASE_ATP_BIND"/>
    <property type="match status" value="1"/>
</dbReference>
<dbReference type="GO" id="GO:0003676">
    <property type="term" value="F:nucleic acid binding"/>
    <property type="evidence" value="ECO:0007669"/>
    <property type="project" value="InterPro"/>
</dbReference>
<dbReference type="PROSITE" id="PS51192">
    <property type="entry name" value="HELICASE_ATP_BIND_1"/>
    <property type="match status" value="1"/>
</dbReference>
<feature type="domain" description="UvrD-like helicase ATP-binding" evidence="8">
    <location>
        <begin position="1113"/>
        <end position="1332"/>
    </location>
</feature>
<gene>
    <name evidence="9" type="ORF">EV692_1434</name>
</gene>
<dbReference type="GO" id="GO:0005524">
    <property type="term" value="F:ATP binding"/>
    <property type="evidence" value="ECO:0007669"/>
    <property type="project" value="UniProtKB-UniRule"/>
</dbReference>
<dbReference type="InterPro" id="IPR014016">
    <property type="entry name" value="UvrD-like_ATP-bd"/>
</dbReference>
<feature type="binding site" evidence="5">
    <location>
        <begin position="1134"/>
        <end position="1141"/>
    </location>
    <ligand>
        <name>ATP</name>
        <dbReference type="ChEBI" id="CHEBI:30616"/>
    </ligand>
</feature>
<feature type="domain" description="Helicase ATP-binding" evidence="6">
    <location>
        <begin position="312"/>
        <end position="491"/>
    </location>
</feature>
<evidence type="ECO:0000256" key="3">
    <source>
        <dbReference type="ARBA" id="ARBA00022806"/>
    </source>
</evidence>
<evidence type="ECO:0000256" key="1">
    <source>
        <dbReference type="ARBA" id="ARBA00022741"/>
    </source>
</evidence>
<dbReference type="PROSITE" id="PS51194">
    <property type="entry name" value="HELICASE_CTER"/>
    <property type="match status" value="1"/>
</dbReference>
<evidence type="ECO:0000256" key="4">
    <source>
        <dbReference type="ARBA" id="ARBA00022840"/>
    </source>
</evidence>
<dbReference type="InterPro" id="IPR004589">
    <property type="entry name" value="DNA_helicase_ATP-dep_RecQ"/>
</dbReference>
<dbReference type="Pfam" id="PF00580">
    <property type="entry name" value="UvrD-helicase"/>
    <property type="match status" value="2"/>
</dbReference>
<evidence type="ECO:0000259" key="7">
    <source>
        <dbReference type="PROSITE" id="PS51194"/>
    </source>
</evidence>
<dbReference type="NCBIfam" id="TIGR00614">
    <property type="entry name" value="recQ_fam"/>
    <property type="match status" value="1"/>
</dbReference>
<dbReference type="Pfam" id="PF00270">
    <property type="entry name" value="DEAD"/>
    <property type="match status" value="1"/>
</dbReference>
<dbReference type="InterPro" id="IPR011545">
    <property type="entry name" value="DEAD/DEAH_box_helicase_dom"/>
</dbReference>
<keyword evidence="3 5" id="KW-0347">Helicase</keyword>
<evidence type="ECO:0000313" key="9">
    <source>
        <dbReference type="EMBL" id="TCK69516.1"/>
    </source>
</evidence>
<dbReference type="Proteomes" id="UP000295496">
    <property type="component" value="Unassembled WGS sequence"/>
</dbReference>
<proteinExistence type="predicted"/>
<comment type="caution">
    <text evidence="9">The sequence shown here is derived from an EMBL/GenBank/DDBJ whole genome shotgun (WGS) entry which is preliminary data.</text>
</comment>
<accession>A0A4R1KW96</accession>
<evidence type="ECO:0000259" key="6">
    <source>
        <dbReference type="PROSITE" id="PS51192"/>
    </source>
</evidence>
<dbReference type="CDD" id="cd17932">
    <property type="entry name" value="DEXQc_UvrD"/>
    <property type="match status" value="1"/>
</dbReference>
<dbReference type="SUPFAM" id="SSF52540">
    <property type="entry name" value="P-loop containing nucleoside triphosphate hydrolases"/>
    <property type="match status" value="2"/>
</dbReference>
<sequence length="1750" mass="201126">MAISIPAILIIDLEVNPKTETVFKLGAYRPDLDKSYQSENLRNNQDFKAALEEIRQEGLVSGAKWLMGHNIIEHDLKFLPPDLEWLKLPVIDTLRLSPLAFPQNPYHRLIKNHKIIVSEINSPLADCKACWTLFQDQCKAFTVLAKNSPQEMEIYQHLFGTIPIISHDVISLPEPPQLTHHQAVYAVRHILREKDVAADSKEHFKVCRTRMIELLKTDLNNPDLHIPVAYALSWLTVSGGTSVLAPWVRYQFPATARLLDELRNHDCQNPNCEYCAGTLNPTEQLKRYFGQGGKIKSFRDVKGIDGGQEAIVRAGMKGEHTLAILPTGGGKSLCFQLPALNRYYRNGGLTIIVSPLQSLMKDQVDNLIRRGILGVAALNGMLEITERADVLDKVVLGDIGLLFIAPEQFRNKSFVNAIKHRQINGWVFDEAHCLSKWGHDFRPDYLYAVTFIQKYHQENRSQIAPISCFTATAKPDVLNDIITYFRHILSIEFKQFIGDNERTNLSYEVLDTPNSSKNQRIHELLQRELGHQEGGAVVFVARRKSAEQYATFLQRQGWTCEYFHAGLQKNTKSDIQDRFIKGELRIIVATNAFGMGVDKTDIRLVIHAEITGSLENYLQEAGRAGRDQLEAKCVLLFNRQDVDAQFSLNHNSQIELKDLKLIWKKLGYLHTKTKKKDDSIVVTTGEILHDTDNYMSFDSDDSQADTKVKTALAWLERADLVERSENHTRIFPVRSGHLDLTQAIAKIENAKLPKYKRELYRTITEIIFESPKDAPLSTDELSKALACGFEELRSYLKVLEELGILVNDTRMTINLRTDTHKPAEKRLNQIIAWEEKLWTLLEEKLPHAMEGEWQNIALSAVCQEINGNSDEDNNKQQIIPTDVKLLLQSLAYDKAIRKEECHNGSFELCDLGNDMLRIRFKDRSATWENLQSNAELRRKLCQHILSYLISQIGGLRSKDAIVETSFGKLKEEAEQNSDLFNGIGLSQYDLLIKQALLFMHKQDVIKLNHGMTILRHAMTIKVNQTALNANPPRQYVRDDYQLLQDFYSEKIFQVHVMQEYAVKALENMSQAWKLVRDYFTEKESEFKNKWFRGRFTELEETVSSDTRKEIIDNLNPQQRAIVADKSEQNRLVLAGPGAGKTRVIVHRTAYLLRVRHVDPKSIIVLAFNRLAAREIKRRLANLVGNIAFSVTVLTYDGMAMRLLGIRYNDRDKSECREESDIFKQWCEQATKMLTNGLSVGAEDDNDRDRILAGFQYILVDEYQDISEHHYNLVSALAGRQADDSAKLTILAVGDDDQNIYAFNGSSNEYIRRFQQDYSVTEPDYLTYNYRSTQNIINAANSVIQDVPERLKNTHQIEINPERNNELKGGIWESIDSKRLGRVAVITVSEEGDLHQKNNRQTQAVINEIIRLKQLGVTEYADFAVLAHNNNTLKPMQAWCELENIPYFLAKENKNKIRLNRKREFVKLREALNGKEYLTSQEFITLILDQQVSDRWKQYFARIIEDFKLEYPVSAMKDNSEIKHNTQTLLNWLYDYTGDSSETGINGIFLGTVHSAKGLEFKHVFVLDGHWQQDKKEDLSAAQRLYYVAMTRAIETLTLLQHTSDHPWITKLPIDTVKKKQAFQLRSDLNTAYRILSLSELDMDFVVRSPVYANIKSRLQIIRKLSTGEELQFKKNERGGYDFYAYGEIVARTSKKADSSLPVLPENTKVIISDFYVRYWEDMEEQYHKYYPPELKDQKWTVVIPQLIISE</sequence>
<dbReference type="InterPro" id="IPR012337">
    <property type="entry name" value="RNaseH-like_sf"/>
</dbReference>
<dbReference type="GO" id="GO:0005737">
    <property type="term" value="C:cytoplasm"/>
    <property type="evidence" value="ECO:0007669"/>
    <property type="project" value="TreeGrafter"/>
</dbReference>
<organism evidence="9 10">
    <name type="scientific">Lonepinella koalarum</name>
    <dbReference type="NCBI Taxonomy" id="53417"/>
    <lineage>
        <taxon>Bacteria</taxon>
        <taxon>Pseudomonadati</taxon>
        <taxon>Pseudomonadota</taxon>
        <taxon>Gammaproteobacteria</taxon>
        <taxon>Pasteurellales</taxon>
        <taxon>Pasteurellaceae</taxon>
        <taxon>Lonepinella</taxon>
    </lineage>
</organism>
<dbReference type="RefSeq" id="WP_132301965.1">
    <property type="nucleotide sequence ID" value="NZ_CP170642.1"/>
</dbReference>
<keyword evidence="4 5" id="KW-0067">ATP-binding</keyword>
<dbReference type="InterPro" id="IPR014001">
    <property type="entry name" value="Helicase_ATP-bd"/>
</dbReference>
<dbReference type="Pfam" id="PF13361">
    <property type="entry name" value="UvrD_C"/>
    <property type="match status" value="1"/>
</dbReference>
<keyword evidence="2 5" id="KW-0378">Hydrolase</keyword>
<dbReference type="Gene3D" id="3.40.50.300">
    <property type="entry name" value="P-loop containing nucleotide triphosphate hydrolases"/>
    <property type="match status" value="5"/>
</dbReference>
<feature type="domain" description="Helicase C-terminal" evidence="7">
    <location>
        <begin position="516"/>
        <end position="667"/>
    </location>
</feature>
<name>A0A4R1KW96_9PAST</name>
<keyword evidence="1 5" id="KW-0547">Nucleotide-binding</keyword>
<dbReference type="InterPro" id="IPR014017">
    <property type="entry name" value="DNA_helicase_UvrD-like_C"/>
</dbReference>
<evidence type="ECO:0000259" key="8">
    <source>
        <dbReference type="PROSITE" id="PS51198"/>
    </source>
</evidence>
<dbReference type="PANTHER" id="PTHR13710">
    <property type="entry name" value="DNA HELICASE RECQ FAMILY MEMBER"/>
    <property type="match status" value="1"/>
</dbReference>
<evidence type="ECO:0000313" key="10">
    <source>
        <dbReference type="Proteomes" id="UP000295496"/>
    </source>
</evidence>
<dbReference type="SUPFAM" id="SSF53098">
    <property type="entry name" value="Ribonuclease H-like"/>
    <property type="match status" value="1"/>
</dbReference>
<dbReference type="GO" id="GO:0009378">
    <property type="term" value="F:four-way junction helicase activity"/>
    <property type="evidence" value="ECO:0007669"/>
    <property type="project" value="TreeGrafter"/>
</dbReference>
<dbReference type="GO" id="GO:0043138">
    <property type="term" value="F:3'-5' DNA helicase activity"/>
    <property type="evidence" value="ECO:0007669"/>
    <property type="project" value="TreeGrafter"/>
</dbReference>
<dbReference type="EMBL" id="SMGJ01000004">
    <property type="protein sequence ID" value="TCK69516.1"/>
    <property type="molecule type" value="Genomic_DNA"/>
</dbReference>
<protein>
    <submittedName>
        <fullName evidence="9">ATP-dependent DNA helicase RecQ</fullName>
    </submittedName>
</protein>
<dbReference type="SMART" id="SM00490">
    <property type="entry name" value="HELICc"/>
    <property type="match status" value="1"/>
</dbReference>
<dbReference type="InterPro" id="IPR036397">
    <property type="entry name" value="RNaseH_sf"/>
</dbReference>
<dbReference type="GO" id="GO:0005694">
    <property type="term" value="C:chromosome"/>
    <property type="evidence" value="ECO:0007669"/>
    <property type="project" value="TreeGrafter"/>
</dbReference>
<dbReference type="GO" id="GO:0006310">
    <property type="term" value="P:DNA recombination"/>
    <property type="evidence" value="ECO:0007669"/>
    <property type="project" value="InterPro"/>
</dbReference>
<evidence type="ECO:0000256" key="5">
    <source>
        <dbReference type="PROSITE-ProRule" id="PRU00560"/>
    </source>
</evidence>
<dbReference type="Gene3D" id="3.30.420.10">
    <property type="entry name" value="Ribonuclease H-like superfamily/Ribonuclease H"/>
    <property type="match status" value="1"/>
</dbReference>
<dbReference type="Pfam" id="PF00271">
    <property type="entry name" value="Helicase_C"/>
    <property type="match status" value="1"/>
</dbReference>